<evidence type="ECO:0000256" key="4">
    <source>
        <dbReference type="ARBA" id="ARBA00022692"/>
    </source>
</evidence>
<dbReference type="CTD" id="20238468"/>
<feature type="transmembrane region" description="Helical" evidence="7">
    <location>
        <begin position="288"/>
        <end position="310"/>
    </location>
</feature>
<gene>
    <name evidence="9" type="ORF">LOTGIDRAFT_160688</name>
</gene>
<feature type="transmembrane region" description="Helical" evidence="7">
    <location>
        <begin position="96"/>
        <end position="120"/>
    </location>
</feature>
<feature type="transmembrane region" description="Helical" evidence="7">
    <location>
        <begin position="330"/>
        <end position="351"/>
    </location>
</feature>
<dbReference type="InterPro" id="IPR005828">
    <property type="entry name" value="MFS_sugar_transport-like"/>
</dbReference>
<dbReference type="PROSITE" id="PS50850">
    <property type="entry name" value="MFS"/>
    <property type="match status" value="1"/>
</dbReference>
<dbReference type="Pfam" id="PF13347">
    <property type="entry name" value="MFS_2"/>
    <property type="match status" value="1"/>
</dbReference>
<dbReference type="STRING" id="225164.V3ZVI5"/>
<dbReference type="KEGG" id="lgi:LOTGIDRAFT_160688"/>
<evidence type="ECO:0000256" key="7">
    <source>
        <dbReference type="SAM" id="Phobius"/>
    </source>
</evidence>
<dbReference type="Pfam" id="PF00083">
    <property type="entry name" value="Sugar_tr"/>
    <property type="match status" value="1"/>
</dbReference>
<comment type="subcellular location">
    <subcellularLocation>
        <location evidence="1">Membrane</location>
        <topology evidence="1">Multi-pass membrane protein</topology>
    </subcellularLocation>
</comment>
<keyword evidence="6 7" id="KW-0472">Membrane</keyword>
<feature type="transmembrane region" description="Helical" evidence="7">
    <location>
        <begin position="381"/>
        <end position="403"/>
    </location>
</feature>
<dbReference type="OrthoDB" id="4139357at2759"/>
<feature type="transmembrane region" description="Helical" evidence="7">
    <location>
        <begin position="162"/>
        <end position="179"/>
    </location>
</feature>
<dbReference type="RefSeq" id="XP_009054025.1">
    <property type="nucleotide sequence ID" value="XM_009055777.1"/>
</dbReference>
<evidence type="ECO:0000313" key="9">
    <source>
        <dbReference type="EMBL" id="ESO95523.1"/>
    </source>
</evidence>
<keyword evidence="4 7" id="KW-0812">Transmembrane</keyword>
<keyword evidence="3" id="KW-0813">Transport</keyword>
<evidence type="ECO:0000313" key="10">
    <source>
        <dbReference type="Proteomes" id="UP000030746"/>
    </source>
</evidence>
<evidence type="ECO:0000256" key="5">
    <source>
        <dbReference type="ARBA" id="ARBA00022989"/>
    </source>
</evidence>
<keyword evidence="5 7" id="KW-1133">Transmembrane helix</keyword>
<dbReference type="SUPFAM" id="SSF103473">
    <property type="entry name" value="MFS general substrate transporter"/>
    <property type="match status" value="1"/>
</dbReference>
<feature type="domain" description="Major facilitator superfamily (MFS) profile" evidence="8">
    <location>
        <begin position="96"/>
        <end position="470"/>
    </location>
</feature>
<feature type="transmembrane region" description="Helical" evidence="7">
    <location>
        <begin position="448"/>
        <end position="467"/>
    </location>
</feature>
<evidence type="ECO:0000256" key="6">
    <source>
        <dbReference type="ARBA" id="ARBA00023136"/>
    </source>
</evidence>
<evidence type="ECO:0000256" key="1">
    <source>
        <dbReference type="ARBA" id="ARBA00004141"/>
    </source>
</evidence>
<proteinExistence type="inferred from homology"/>
<dbReference type="Proteomes" id="UP000030746">
    <property type="component" value="Unassembled WGS sequence"/>
</dbReference>
<protein>
    <recommendedName>
        <fullName evidence="8">Major facilitator superfamily (MFS) profile domain-containing protein</fullName>
    </recommendedName>
</protein>
<evidence type="ECO:0000256" key="2">
    <source>
        <dbReference type="ARBA" id="ARBA00008335"/>
    </source>
</evidence>
<feature type="transmembrane region" description="Helical" evidence="7">
    <location>
        <begin position="358"/>
        <end position="375"/>
    </location>
</feature>
<reference evidence="9 10" key="1">
    <citation type="journal article" date="2013" name="Nature">
        <title>Insights into bilaterian evolution from three spiralian genomes.</title>
        <authorList>
            <person name="Simakov O."/>
            <person name="Marletaz F."/>
            <person name="Cho S.J."/>
            <person name="Edsinger-Gonzales E."/>
            <person name="Havlak P."/>
            <person name="Hellsten U."/>
            <person name="Kuo D.H."/>
            <person name="Larsson T."/>
            <person name="Lv J."/>
            <person name="Arendt D."/>
            <person name="Savage R."/>
            <person name="Osoegawa K."/>
            <person name="de Jong P."/>
            <person name="Grimwood J."/>
            <person name="Chapman J.A."/>
            <person name="Shapiro H."/>
            <person name="Aerts A."/>
            <person name="Otillar R.P."/>
            <person name="Terry A.Y."/>
            <person name="Boore J.L."/>
            <person name="Grigoriev I.V."/>
            <person name="Lindberg D.R."/>
            <person name="Seaver E.C."/>
            <person name="Weisblat D.A."/>
            <person name="Putnam N.H."/>
            <person name="Rokhsar D.S."/>
        </authorList>
    </citation>
    <scope>NUCLEOTIDE SEQUENCE [LARGE SCALE GENOMIC DNA]</scope>
</reference>
<accession>V3ZVI5</accession>
<dbReference type="PANTHER" id="PTHR23511:SF45">
    <property type="entry name" value="SVOP LIKE"/>
    <property type="match status" value="1"/>
</dbReference>
<dbReference type="HOGENOM" id="CLU_001265_46_0_1"/>
<dbReference type="EMBL" id="KB201656">
    <property type="protein sequence ID" value="ESO95523.1"/>
    <property type="molecule type" value="Genomic_DNA"/>
</dbReference>
<dbReference type="InterPro" id="IPR020846">
    <property type="entry name" value="MFS_dom"/>
</dbReference>
<evidence type="ECO:0000259" key="8">
    <source>
        <dbReference type="PROSITE" id="PS50850"/>
    </source>
</evidence>
<dbReference type="GO" id="GO:0022857">
    <property type="term" value="F:transmembrane transporter activity"/>
    <property type="evidence" value="ECO:0007669"/>
    <property type="project" value="InterPro"/>
</dbReference>
<name>V3ZVI5_LOTGI</name>
<dbReference type="Gene3D" id="1.20.1250.20">
    <property type="entry name" value="MFS general substrate transporter like domains"/>
    <property type="match status" value="2"/>
</dbReference>
<comment type="similarity">
    <text evidence="2">Belongs to the major facilitator superfamily.</text>
</comment>
<organism evidence="9 10">
    <name type="scientific">Lottia gigantea</name>
    <name type="common">Giant owl limpet</name>
    <dbReference type="NCBI Taxonomy" id="225164"/>
    <lineage>
        <taxon>Eukaryota</taxon>
        <taxon>Metazoa</taxon>
        <taxon>Spiralia</taxon>
        <taxon>Lophotrochozoa</taxon>
        <taxon>Mollusca</taxon>
        <taxon>Gastropoda</taxon>
        <taxon>Patellogastropoda</taxon>
        <taxon>Lottioidea</taxon>
        <taxon>Lottiidae</taxon>
        <taxon>Lottia</taxon>
    </lineage>
</organism>
<keyword evidence="10" id="KW-1185">Reference proteome</keyword>
<dbReference type="PANTHER" id="PTHR23511">
    <property type="entry name" value="SYNAPTIC VESICLE GLYCOPROTEIN 2"/>
    <property type="match status" value="1"/>
</dbReference>
<evidence type="ECO:0000256" key="3">
    <source>
        <dbReference type="ARBA" id="ARBA00022448"/>
    </source>
</evidence>
<dbReference type="InterPro" id="IPR036259">
    <property type="entry name" value="MFS_trans_sf"/>
</dbReference>
<feature type="transmembrane region" description="Helical" evidence="7">
    <location>
        <begin position="132"/>
        <end position="150"/>
    </location>
</feature>
<dbReference type="OMA" id="PTWIGVC"/>
<dbReference type="AlphaFoldDB" id="V3ZVI5"/>
<dbReference type="GeneID" id="20238468"/>
<dbReference type="GO" id="GO:0016020">
    <property type="term" value="C:membrane"/>
    <property type="evidence" value="ECO:0007669"/>
    <property type="project" value="UniProtKB-SubCell"/>
</dbReference>
<sequence length="502" mass="55955">MTSKIARALLDRNTFSYTAVPLKTDRSRKYLKNDYSDSVKYCKNLLSDTESDEEILFDMQYTDENENGNNDEAEGQTYTVEDAVEAIGLGWFQMRLYVVCGIITAADALEMLLLAVLSPVVRCVWGLKDYEVAIITTIVFTGMGLMAPLWGFIGDRYGRKKALLMIVFWIAYFGLLTAATPNYTWLLILRGLVGGGMAGSPQSFALLAEYLPSNHRAKVLIMGQTVPESARYLMAAGQTEEATKVLEKIAKENKTSLPKGHLVKSPEVQLGRFSDIFSPDYLRTTLHLWLLWFCAAFTYYGMVLASAELLRNETKGSTKCKCALLTHDDYITMIISTLGEFLCLPINMILIDKCGRKVTGMVNMCGSGLFFVLMQIHTKRWILTCIMFAVRGFASATFSWVYIYTSEVYPTSVRTLGMGTSSSWARVGAMITPFVAQVLLQHSVVDATWVYGCVCFFCGISALFLPIETKGRGLPQSVSFEVNKNGGISELDSDIEEKSKER</sequence>